<reference evidence="13 14" key="1">
    <citation type="submission" date="2019-10" db="EMBL/GenBank/DDBJ databases">
        <title>Description of Paenibacillus terrestris sp. nov.</title>
        <authorList>
            <person name="Carlier A."/>
            <person name="Qi S."/>
        </authorList>
    </citation>
    <scope>NUCLEOTIDE SEQUENCE [LARGE SCALE GENOMIC DNA]</scope>
    <source>
        <strain evidence="13 14">LMG 31458</strain>
    </source>
</reference>
<evidence type="ECO:0000256" key="4">
    <source>
        <dbReference type="ARBA" id="ARBA00022741"/>
    </source>
</evidence>
<dbReference type="InterPro" id="IPR050406">
    <property type="entry name" value="FGGY_Carb_Kinase"/>
</dbReference>
<dbReference type="Pfam" id="PF02782">
    <property type="entry name" value="FGGY_C"/>
    <property type="match status" value="1"/>
</dbReference>
<keyword evidence="5 8" id="KW-0418">Kinase</keyword>
<dbReference type="NCBIfam" id="TIGR01312">
    <property type="entry name" value="XylB"/>
    <property type="match status" value="1"/>
</dbReference>
<comment type="caution">
    <text evidence="13">The sequence shown here is derived from an EMBL/GenBank/DDBJ whole genome shotgun (WGS) entry which is preliminary data.</text>
</comment>
<organism evidence="13 14">
    <name type="scientific">Paenibacillus phytorum</name>
    <dbReference type="NCBI Taxonomy" id="2654977"/>
    <lineage>
        <taxon>Bacteria</taxon>
        <taxon>Bacillati</taxon>
        <taxon>Bacillota</taxon>
        <taxon>Bacilli</taxon>
        <taxon>Bacillales</taxon>
        <taxon>Paenibacillaceae</taxon>
        <taxon>Paenibacillus</taxon>
    </lineage>
</organism>
<evidence type="ECO:0000256" key="10">
    <source>
        <dbReference type="RuleBase" id="RU364073"/>
    </source>
</evidence>
<comment type="similarity">
    <text evidence="1 8 9">Belongs to the FGGY kinase family.</text>
</comment>
<dbReference type="Pfam" id="PF00370">
    <property type="entry name" value="FGGY_N"/>
    <property type="match status" value="1"/>
</dbReference>
<evidence type="ECO:0000256" key="9">
    <source>
        <dbReference type="RuleBase" id="RU003733"/>
    </source>
</evidence>
<dbReference type="RefSeq" id="WP_171648510.1">
    <property type="nucleotide sequence ID" value="NZ_WHOA01000241.1"/>
</dbReference>
<dbReference type="InterPro" id="IPR018485">
    <property type="entry name" value="FGGY_C"/>
</dbReference>
<keyword evidence="2 8" id="KW-0859">Xylose metabolism</keyword>
<keyword evidence="14" id="KW-1185">Reference proteome</keyword>
<evidence type="ECO:0000256" key="2">
    <source>
        <dbReference type="ARBA" id="ARBA00022629"/>
    </source>
</evidence>
<dbReference type="PANTHER" id="PTHR43095:SF5">
    <property type="entry name" value="XYLULOSE KINASE"/>
    <property type="match status" value="1"/>
</dbReference>
<evidence type="ECO:0000256" key="5">
    <source>
        <dbReference type="ARBA" id="ARBA00022777"/>
    </source>
</evidence>
<accession>A0ABX1Y5M3</accession>
<evidence type="ECO:0000256" key="1">
    <source>
        <dbReference type="ARBA" id="ARBA00009156"/>
    </source>
</evidence>
<evidence type="ECO:0000313" key="13">
    <source>
        <dbReference type="EMBL" id="NOU76177.1"/>
    </source>
</evidence>
<feature type="active site" description="Proton acceptor" evidence="8">
    <location>
        <position position="240"/>
    </location>
</feature>
<dbReference type="EC" id="2.7.1.17" evidence="8 10"/>
<keyword evidence="7 8" id="KW-0119">Carbohydrate metabolism</keyword>
<keyword evidence="6 8" id="KW-0067">ATP-binding</keyword>
<dbReference type="PROSITE" id="PS00445">
    <property type="entry name" value="FGGY_KINASES_2"/>
    <property type="match status" value="1"/>
</dbReference>
<dbReference type="Gene3D" id="3.30.420.40">
    <property type="match status" value="2"/>
</dbReference>
<dbReference type="HAMAP" id="MF_02220">
    <property type="entry name" value="XylB"/>
    <property type="match status" value="1"/>
</dbReference>
<dbReference type="GO" id="GO:0004856">
    <property type="term" value="F:D-xylulokinase activity"/>
    <property type="evidence" value="ECO:0007669"/>
    <property type="project" value="UniProtKB-EC"/>
</dbReference>
<dbReference type="InterPro" id="IPR006000">
    <property type="entry name" value="Xylulokinase"/>
</dbReference>
<evidence type="ECO:0000259" key="11">
    <source>
        <dbReference type="Pfam" id="PF00370"/>
    </source>
</evidence>
<comment type="catalytic activity">
    <reaction evidence="8 10">
        <text>D-xylulose + ATP = D-xylulose 5-phosphate + ADP + H(+)</text>
        <dbReference type="Rhea" id="RHEA:10964"/>
        <dbReference type="ChEBI" id="CHEBI:15378"/>
        <dbReference type="ChEBI" id="CHEBI:17140"/>
        <dbReference type="ChEBI" id="CHEBI:30616"/>
        <dbReference type="ChEBI" id="CHEBI:57737"/>
        <dbReference type="ChEBI" id="CHEBI:456216"/>
        <dbReference type="EC" id="2.7.1.17"/>
    </reaction>
</comment>
<dbReference type="InterPro" id="IPR018483">
    <property type="entry name" value="Carb_kinase_FGGY_CS"/>
</dbReference>
<dbReference type="InterPro" id="IPR043129">
    <property type="entry name" value="ATPase_NBD"/>
</dbReference>
<gene>
    <name evidence="8 10 13" type="primary">xylB</name>
    <name evidence="13" type="ORF">GC098_33320</name>
</gene>
<evidence type="ECO:0000259" key="12">
    <source>
        <dbReference type="Pfam" id="PF02782"/>
    </source>
</evidence>
<protein>
    <recommendedName>
        <fullName evidence="8 10">Xylulose kinase</fullName>
        <shortName evidence="8 10">Xylulokinase</shortName>
        <ecNumber evidence="8 10">2.7.1.17</ecNumber>
    </recommendedName>
</protein>
<proteinExistence type="inferred from homology"/>
<dbReference type="CDD" id="cd07808">
    <property type="entry name" value="ASKHA_NBD_FGGY_EcXK-like"/>
    <property type="match status" value="1"/>
</dbReference>
<dbReference type="EMBL" id="WHOA01000241">
    <property type="protein sequence ID" value="NOU76177.1"/>
    <property type="molecule type" value="Genomic_DNA"/>
</dbReference>
<evidence type="ECO:0000256" key="7">
    <source>
        <dbReference type="ARBA" id="ARBA00023277"/>
    </source>
</evidence>
<feature type="domain" description="Carbohydrate kinase FGGY N-terminal" evidence="11">
    <location>
        <begin position="4"/>
        <end position="247"/>
    </location>
</feature>
<feature type="domain" description="Carbohydrate kinase FGGY C-terminal" evidence="12">
    <location>
        <begin position="256"/>
        <end position="442"/>
    </location>
</feature>
<name>A0ABX1Y5M3_9BACL</name>
<evidence type="ECO:0000256" key="3">
    <source>
        <dbReference type="ARBA" id="ARBA00022679"/>
    </source>
</evidence>
<evidence type="ECO:0000256" key="8">
    <source>
        <dbReference type="HAMAP-Rule" id="MF_02220"/>
    </source>
</evidence>
<dbReference type="PANTHER" id="PTHR43095">
    <property type="entry name" value="SUGAR KINASE"/>
    <property type="match status" value="1"/>
</dbReference>
<sequence>MTILLGIDLGTSSVKTAAMDPAGRMVGLSQQSYDIHSPLVGYAEQEPQHWWEAVRQTLSESVRQAGAGSSDRYAIGLSGQMHGLVAIGMYGQVLRPAIIWCDQRTIEQKEQLEAMYSIEQLGKLVQNRAATGFLLLSLLWLKQNEPDTYAKIWKVMLPKDYIRYRLTGEVGTESTDASGTLAYDVANKCWSVELLGQLGIDPELLPTVREPWDVAGKLTTEAANDCAIPAGTVVVFGGADQPMQAIGNGVLHQGQASCTLGTGGQWFVPVDTPTYDSLLRTHTFTHAAPGKWYMMAAMLNAGLSHRWLTENILQNKDSRSLDESAAKVPPGSEGLIFLPYLTGERTPHMDPFARGAMFGLTLKHNEAHLVRAVMEGVAFGLRDGLEVLVALGVRVDRIVMAGGGAKSAVWLQILADVLSCELYPSAMKEQACVGAAMMAGVGAGVYASIEEACEIVVKQAERPITPILKNRSVYEEQYAFFRELYQCNKELFKRMSGLTNTTLNGTKQPIQLSMET</sequence>
<comment type="function">
    <text evidence="8">Catalyzes the phosphorylation of D-xylulose to D-xylulose 5-phosphate.</text>
</comment>
<dbReference type="InterPro" id="IPR018484">
    <property type="entry name" value="FGGY_N"/>
</dbReference>
<keyword evidence="4 8" id="KW-0547">Nucleotide-binding</keyword>
<feature type="site" description="Important for activity" evidence="8">
    <location>
        <position position="8"/>
    </location>
</feature>
<dbReference type="Proteomes" id="UP000616779">
    <property type="component" value="Unassembled WGS sequence"/>
</dbReference>
<feature type="binding site" evidence="8">
    <location>
        <begin position="81"/>
        <end position="82"/>
    </location>
    <ligand>
        <name>substrate</name>
    </ligand>
</feature>
<dbReference type="PIRSF" id="PIRSF000538">
    <property type="entry name" value="GlpK"/>
    <property type="match status" value="1"/>
</dbReference>
<evidence type="ECO:0000256" key="6">
    <source>
        <dbReference type="ARBA" id="ARBA00022840"/>
    </source>
</evidence>
<evidence type="ECO:0000313" key="14">
    <source>
        <dbReference type="Proteomes" id="UP000616779"/>
    </source>
</evidence>
<keyword evidence="3 8" id="KW-0808">Transferase</keyword>
<dbReference type="InterPro" id="IPR000577">
    <property type="entry name" value="Carb_kinase_FGGY"/>
</dbReference>
<dbReference type="SUPFAM" id="SSF53067">
    <property type="entry name" value="Actin-like ATPase domain"/>
    <property type="match status" value="2"/>
</dbReference>